<feature type="domain" description="Non-haem dioxygenase N-terminal" evidence="5">
    <location>
        <begin position="128"/>
        <end position="175"/>
    </location>
</feature>
<comment type="caution">
    <text evidence="6">The sequence shown here is derived from an EMBL/GenBank/DDBJ whole genome shotgun (WGS) entry which is preliminary data.</text>
</comment>
<gene>
    <name evidence="6" type="ORF">RIF29_30505</name>
</gene>
<keyword evidence="4" id="KW-0812">Transmembrane</keyword>
<name>A0AAN9EG95_CROPI</name>
<dbReference type="Pfam" id="PF14226">
    <property type="entry name" value="DIOX_N"/>
    <property type="match status" value="1"/>
</dbReference>
<evidence type="ECO:0000259" key="5">
    <source>
        <dbReference type="Pfam" id="PF14226"/>
    </source>
</evidence>
<proteinExistence type="predicted"/>
<dbReference type="InterPro" id="IPR050295">
    <property type="entry name" value="Plant_2OG-oxidoreductases"/>
</dbReference>
<dbReference type="EMBL" id="JAYWIO010000006">
    <property type="protein sequence ID" value="KAK7256919.1"/>
    <property type="molecule type" value="Genomic_DNA"/>
</dbReference>
<dbReference type="Proteomes" id="UP001372338">
    <property type="component" value="Unassembled WGS sequence"/>
</dbReference>
<keyword evidence="2" id="KW-0847">Vitamin C</keyword>
<dbReference type="Gene3D" id="2.60.120.330">
    <property type="entry name" value="B-lactam Antibiotic, Isopenicillin N Synthase, Chain"/>
    <property type="match status" value="2"/>
</dbReference>
<dbReference type="PANTHER" id="PTHR47991">
    <property type="entry name" value="OXOGLUTARATE/IRON-DEPENDENT DIOXYGENASE"/>
    <property type="match status" value="1"/>
</dbReference>
<keyword evidence="3" id="KW-0408">Iron</keyword>
<dbReference type="SUPFAM" id="SSF51197">
    <property type="entry name" value="Clavaminate synthase-like"/>
    <property type="match status" value="2"/>
</dbReference>
<dbReference type="AlphaFoldDB" id="A0AAN9EG95"/>
<evidence type="ECO:0000256" key="3">
    <source>
        <dbReference type="ARBA" id="ARBA00023004"/>
    </source>
</evidence>
<organism evidence="6 7">
    <name type="scientific">Crotalaria pallida</name>
    <name type="common">Smooth rattlebox</name>
    <name type="synonym">Crotalaria striata</name>
    <dbReference type="NCBI Taxonomy" id="3830"/>
    <lineage>
        <taxon>Eukaryota</taxon>
        <taxon>Viridiplantae</taxon>
        <taxon>Streptophyta</taxon>
        <taxon>Embryophyta</taxon>
        <taxon>Tracheophyta</taxon>
        <taxon>Spermatophyta</taxon>
        <taxon>Magnoliopsida</taxon>
        <taxon>eudicotyledons</taxon>
        <taxon>Gunneridae</taxon>
        <taxon>Pentapetalae</taxon>
        <taxon>rosids</taxon>
        <taxon>fabids</taxon>
        <taxon>Fabales</taxon>
        <taxon>Fabaceae</taxon>
        <taxon>Papilionoideae</taxon>
        <taxon>50 kb inversion clade</taxon>
        <taxon>genistoids sensu lato</taxon>
        <taxon>core genistoids</taxon>
        <taxon>Crotalarieae</taxon>
        <taxon>Crotalaria</taxon>
    </lineage>
</organism>
<dbReference type="InterPro" id="IPR026992">
    <property type="entry name" value="DIOX_N"/>
</dbReference>
<dbReference type="GO" id="GO:0046872">
    <property type="term" value="F:metal ion binding"/>
    <property type="evidence" value="ECO:0007669"/>
    <property type="project" value="UniProtKB-KW"/>
</dbReference>
<keyword evidence="4" id="KW-1133">Transmembrane helix</keyword>
<protein>
    <recommendedName>
        <fullName evidence="5">Non-haem dioxygenase N-terminal domain-containing protein</fullName>
    </recommendedName>
</protein>
<dbReference type="InterPro" id="IPR027443">
    <property type="entry name" value="IPNS-like_sf"/>
</dbReference>
<evidence type="ECO:0000313" key="7">
    <source>
        <dbReference type="Proteomes" id="UP001372338"/>
    </source>
</evidence>
<keyword evidence="7" id="KW-1185">Reference proteome</keyword>
<accession>A0AAN9EG95</accession>
<keyword evidence="1" id="KW-0479">Metal-binding</keyword>
<evidence type="ECO:0000256" key="1">
    <source>
        <dbReference type="ARBA" id="ARBA00022723"/>
    </source>
</evidence>
<keyword evidence="4" id="KW-0472">Membrane</keyword>
<sequence length="263" mass="29534">MPVRISANLLQVPSLSAPLMLHGGKTHPRMLHGGKTHPRMLHGGKTHPRIFRRPTVALLSAAKAVSLKENVLAPIEIEDERPKIGSSMWAPNVQEMVEKFPLLVPEKYKRSPEEMENDKIMPHLSSHIPIIDFALLKNGNTDELSKLDYACRNWGFFQIWSNGIYQSTEHRVVTNGSKLRMSHVFGLLPSKSKNVSVEPLNHLISSEKPKKYHKVKVGDYANIYINRKLDGRAQINEAASLVVTLLVMLVVVVVVCLYSDLLV</sequence>
<reference evidence="6 7" key="1">
    <citation type="submission" date="2024-01" db="EMBL/GenBank/DDBJ databases">
        <title>The genomes of 5 underutilized Papilionoideae crops provide insights into root nodulation and disease resistanc.</title>
        <authorList>
            <person name="Yuan L."/>
        </authorList>
    </citation>
    <scope>NUCLEOTIDE SEQUENCE [LARGE SCALE GENOMIC DNA]</scope>
    <source>
        <strain evidence="6">ZHUSHIDOU_FW_LH</strain>
        <tissue evidence="6">Leaf</tissue>
    </source>
</reference>
<evidence type="ECO:0000256" key="2">
    <source>
        <dbReference type="ARBA" id="ARBA00022896"/>
    </source>
</evidence>
<evidence type="ECO:0000313" key="6">
    <source>
        <dbReference type="EMBL" id="KAK7256919.1"/>
    </source>
</evidence>
<evidence type="ECO:0000256" key="4">
    <source>
        <dbReference type="SAM" id="Phobius"/>
    </source>
</evidence>
<dbReference type="GO" id="GO:0031418">
    <property type="term" value="F:L-ascorbic acid binding"/>
    <property type="evidence" value="ECO:0007669"/>
    <property type="project" value="UniProtKB-KW"/>
</dbReference>
<feature type="transmembrane region" description="Helical" evidence="4">
    <location>
        <begin position="238"/>
        <end position="258"/>
    </location>
</feature>